<dbReference type="EMBL" id="LHQQ01000013">
    <property type="protein sequence ID" value="KOS47666.1"/>
    <property type="molecule type" value="Genomic_DNA"/>
</dbReference>
<evidence type="ECO:0000313" key="3">
    <source>
        <dbReference type="Proteomes" id="UP000037696"/>
    </source>
</evidence>
<dbReference type="Proteomes" id="UP000037696">
    <property type="component" value="Unassembled WGS sequence"/>
</dbReference>
<organism evidence="2 3">
    <name type="scientific">Penicillium nordicum</name>
    <dbReference type="NCBI Taxonomy" id="229535"/>
    <lineage>
        <taxon>Eukaryota</taxon>
        <taxon>Fungi</taxon>
        <taxon>Dikarya</taxon>
        <taxon>Ascomycota</taxon>
        <taxon>Pezizomycotina</taxon>
        <taxon>Eurotiomycetes</taxon>
        <taxon>Eurotiomycetidae</taxon>
        <taxon>Eurotiales</taxon>
        <taxon>Aspergillaceae</taxon>
        <taxon>Penicillium</taxon>
    </lineage>
</organism>
<sequence>MFLVFKMVLYAIYALSIISSLALQSISPHRSAMQLMLPFVTNSLAVRTTPRPDKHYVIMDSDWFTAEFMPCLIVIALVGDVRYY</sequence>
<keyword evidence="1" id="KW-0472">Membrane</keyword>
<feature type="transmembrane region" description="Helical" evidence="1">
    <location>
        <begin position="63"/>
        <end position="83"/>
    </location>
</feature>
<evidence type="ECO:0000313" key="2">
    <source>
        <dbReference type="EMBL" id="KOS47666.1"/>
    </source>
</evidence>
<dbReference type="OrthoDB" id="432381at2759"/>
<accession>A0A0M8P8T9</accession>
<keyword evidence="1" id="KW-1133">Transmembrane helix</keyword>
<evidence type="ECO:0000256" key="1">
    <source>
        <dbReference type="SAM" id="Phobius"/>
    </source>
</evidence>
<name>A0A0M8P8T9_9EURO</name>
<keyword evidence="1" id="KW-0812">Transmembrane</keyword>
<comment type="caution">
    <text evidence="2">The sequence shown here is derived from an EMBL/GenBank/DDBJ whole genome shotgun (WGS) entry which is preliminary data.</text>
</comment>
<proteinExistence type="predicted"/>
<protein>
    <submittedName>
        <fullName evidence="2">Uncharacterized protein</fullName>
    </submittedName>
</protein>
<reference evidence="2 3" key="1">
    <citation type="submission" date="2015-08" db="EMBL/GenBank/DDBJ databases">
        <title>Genome sequencing of Penicillium nordicum.</title>
        <authorList>
            <person name="Nguyen H.D."/>
            <person name="Seifert K.A."/>
        </authorList>
    </citation>
    <scope>NUCLEOTIDE SEQUENCE [LARGE SCALE GENOMIC DNA]</scope>
    <source>
        <strain evidence="2 3">DAOMC 185683</strain>
    </source>
</reference>
<keyword evidence="3" id="KW-1185">Reference proteome</keyword>
<feature type="transmembrane region" description="Helical" evidence="1">
    <location>
        <begin position="7"/>
        <end position="26"/>
    </location>
</feature>
<dbReference type="AlphaFoldDB" id="A0A0M8P8T9"/>
<gene>
    <name evidence="2" type="ORF">ACN38_g1336</name>
</gene>